<comment type="caution">
    <text evidence="5">The sequence shown here is derived from an EMBL/GenBank/DDBJ whole genome shotgun (WGS) entry which is preliminary data.</text>
</comment>
<evidence type="ECO:0000256" key="1">
    <source>
        <dbReference type="ARBA" id="ARBA00022679"/>
    </source>
</evidence>
<reference evidence="5" key="1">
    <citation type="submission" date="2023-07" db="EMBL/GenBank/DDBJ databases">
        <authorList>
            <person name="Kim M.K."/>
        </authorList>
    </citation>
    <scope>NUCLEOTIDE SEQUENCE</scope>
    <source>
        <strain evidence="5">CA1-15</strain>
    </source>
</reference>
<dbReference type="InterPro" id="IPR050832">
    <property type="entry name" value="Bact_Acetyltransf"/>
</dbReference>
<evidence type="ECO:0000256" key="3">
    <source>
        <dbReference type="SAM" id="MobiDB-lite"/>
    </source>
</evidence>
<dbReference type="InterPro" id="IPR000182">
    <property type="entry name" value="GNAT_dom"/>
</dbReference>
<evidence type="ECO:0000313" key="5">
    <source>
        <dbReference type="EMBL" id="MDO7841908.1"/>
    </source>
</evidence>
<proteinExistence type="predicted"/>
<keyword evidence="6" id="KW-1185">Reference proteome</keyword>
<dbReference type="PANTHER" id="PTHR43877:SF1">
    <property type="entry name" value="ACETYLTRANSFERASE"/>
    <property type="match status" value="1"/>
</dbReference>
<keyword evidence="2 5" id="KW-0012">Acyltransferase</keyword>
<dbReference type="GO" id="GO:0016746">
    <property type="term" value="F:acyltransferase activity"/>
    <property type="evidence" value="ECO:0007669"/>
    <property type="project" value="UniProtKB-KW"/>
</dbReference>
<dbReference type="EC" id="2.3.1.-" evidence="5"/>
<evidence type="ECO:0000256" key="2">
    <source>
        <dbReference type="ARBA" id="ARBA00023315"/>
    </source>
</evidence>
<gene>
    <name evidence="5" type="ORF">Q5H94_06195</name>
</gene>
<evidence type="ECO:0000313" key="6">
    <source>
        <dbReference type="Proteomes" id="UP001176468"/>
    </source>
</evidence>
<dbReference type="EMBL" id="JAUQSZ010000003">
    <property type="protein sequence ID" value="MDO7841908.1"/>
    <property type="molecule type" value="Genomic_DNA"/>
</dbReference>
<organism evidence="5 6">
    <name type="scientific">Sphingomonas immobilis</name>
    <dbReference type="NCBI Taxonomy" id="3063997"/>
    <lineage>
        <taxon>Bacteria</taxon>
        <taxon>Pseudomonadati</taxon>
        <taxon>Pseudomonadota</taxon>
        <taxon>Alphaproteobacteria</taxon>
        <taxon>Sphingomonadales</taxon>
        <taxon>Sphingomonadaceae</taxon>
        <taxon>Sphingomonas</taxon>
    </lineage>
</organism>
<protein>
    <submittedName>
        <fullName evidence="5">GNAT family N-acetyltransferase</fullName>
        <ecNumber evidence="5">2.3.1.-</ecNumber>
    </submittedName>
</protein>
<dbReference type="Pfam" id="PF00583">
    <property type="entry name" value="Acetyltransf_1"/>
    <property type="match status" value="1"/>
</dbReference>
<dbReference type="Proteomes" id="UP001176468">
    <property type="component" value="Unassembled WGS sequence"/>
</dbReference>
<dbReference type="Gene3D" id="3.40.630.30">
    <property type="match status" value="1"/>
</dbReference>
<dbReference type="SUPFAM" id="SSF55729">
    <property type="entry name" value="Acyl-CoA N-acyltransferases (Nat)"/>
    <property type="match status" value="1"/>
</dbReference>
<evidence type="ECO:0000259" key="4">
    <source>
        <dbReference type="PROSITE" id="PS51186"/>
    </source>
</evidence>
<name>A0ABT8ZX86_9SPHN</name>
<dbReference type="PROSITE" id="PS51186">
    <property type="entry name" value="GNAT"/>
    <property type="match status" value="1"/>
</dbReference>
<dbReference type="InterPro" id="IPR016181">
    <property type="entry name" value="Acyl_CoA_acyltransferase"/>
</dbReference>
<feature type="domain" description="N-acetyltransferase" evidence="4">
    <location>
        <begin position="142"/>
        <end position="280"/>
    </location>
</feature>
<accession>A0ABT8ZX86</accession>
<sequence length="280" mass="29767">MDELRELAQHRGLKLVKSRRRKAGVGDFGKFGLTDAEGKPLLGIGDGELTASAEDIEAYLRAGATGTWRQSAQLPAEKPLTKKAVALPREEDTPPAKGKPASTKKAAPSGLGKTPHPREREASVFVRPTAAAKPKLVPEPELVVRAAKPADGKALARLLGQLNGITIDGAAAAANLERVRKAGGGVMIAAYGDLVGCCAWTTVATLHRGKVGRISLLVVTDKRRQCGIGTRLLDAALAALAKAKCTTVEVMSDIDLKNSHNFFRSTGFEQRSYRFVRTIS</sequence>
<feature type="region of interest" description="Disordered" evidence="3">
    <location>
        <begin position="67"/>
        <end position="127"/>
    </location>
</feature>
<dbReference type="RefSeq" id="WP_304560365.1">
    <property type="nucleotide sequence ID" value="NZ_JAUQSZ010000003.1"/>
</dbReference>
<keyword evidence="1 5" id="KW-0808">Transferase</keyword>
<dbReference type="PANTHER" id="PTHR43877">
    <property type="entry name" value="AMINOALKYLPHOSPHONATE N-ACETYLTRANSFERASE-RELATED-RELATED"/>
    <property type="match status" value="1"/>
</dbReference>